<dbReference type="SMR" id="A0A7M6UWM6"/>
<feature type="transmembrane region" description="Helical" evidence="10">
    <location>
        <begin position="124"/>
        <end position="145"/>
    </location>
</feature>
<dbReference type="CTD" id="23687621"/>
<keyword evidence="5 10" id="KW-0552">Olfaction</keyword>
<dbReference type="GO" id="GO:0007165">
    <property type="term" value="P:signal transduction"/>
    <property type="evidence" value="ECO:0007669"/>
    <property type="project" value="UniProtKB-KW"/>
</dbReference>
<evidence type="ECO:0000256" key="4">
    <source>
        <dbReference type="ARBA" id="ARBA00022692"/>
    </source>
</evidence>
<dbReference type="GO" id="GO:0005549">
    <property type="term" value="F:odorant binding"/>
    <property type="evidence" value="ECO:0007669"/>
    <property type="project" value="InterPro"/>
</dbReference>
<evidence type="ECO:0000256" key="9">
    <source>
        <dbReference type="ARBA" id="ARBA00023224"/>
    </source>
</evidence>
<feature type="transmembrane region" description="Helical" evidence="10">
    <location>
        <begin position="67"/>
        <end position="85"/>
    </location>
</feature>
<protein>
    <recommendedName>
        <fullName evidence="10">Odorant receptor</fullName>
    </recommendedName>
</protein>
<dbReference type="InParanoid" id="A0A7M6UWM6"/>
<keyword evidence="9 10" id="KW-0807">Transducer</keyword>
<comment type="subcellular location">
    <subcellularLocation>
        <location evidence="1 10">Cell membrane</location>
        <topology evidence="1 10">Multi-pass membrane protein</topology>
    </subcellularLocation>
</comment>
<evidence type="ECO:0000256" key="7">
    <source>
        <dbReference type="ARBA" id="ARBA00023136"/>
    </source>
</evidence>
<dbReference type="PANTHER" id="PTHR21137">
    <property type="entry name" value="ODORANT RECEPTOR"/>
    <property type="match status" value="1"/>
</dbReference>
<dbReference type="OrthoDB" id="6597368at2759"/>
<feature type="transmembrane region" description="Helical" evidence="10">
    <location>
        <begin position="165"/>
        <end position="188"/>
    </location>
</feature>
<dbReference type="InterPro" id="IPR004117">
    <property type="entry name" value="7tm6_olfct_rcpt"/>
</dbReference>
<feature type="transmembrane region" description="Helical" evidence="10">
    <location>
        <begin position="259"/>
        <end position="280"/>
    </location>
</feature>
<dbReference type="RefSeq" id="NP_001177517.1">
    <property type="nucleotide sequence ID" value="NM_001190588.1"/>
</dbReference>
<keyword evidence="4 10" id="KW-0812">Transmembrane</keyword>
<keyword evidence="12" id="KW-1185">Reference proteome</keyword>
<feature type="transmembrane region" description="Helical" evidence="10">
    <location>
        <begin position="292"/>
        <end position="312"/>
    </location>
</feature>
<comment type="similarity">
    <text evidence="10">Belongs to the insect chemoreceptor superfamily. Heteromeric odorant receptor channel (TC 1.A.69) family.</text>
</comment>
<evidence type="ECO:0000313" key="11">
    <source>
        <dbReference type="EnsemblMetazoa" id="NP_001177517"/>
    </source>
</evidence>
<evidence type="ECO:0000256" key="8">
    <source>
        <dbReference type="ARBA" id="ARBA00023170"/>
    </source>
</evidence>
<dbReference type="GeneID" id="100463084"/>
<sequence>MHVLPEAFNLATYIGLWEPTHLESSIARCFYKFYTCLSFALIILTMITQILAMLFFTKTLDEFAETAYMLLSAINASVKGVVILLRRKHVIDLAEMLLKKECVPINATEKRVCSYFNKISRYTVLSCIVLAEGTISALALLPVVFEQGELVLPLRAWYPYNAGSGLGYWLSYLHQAMALTLIAAYDVANDTIITGFMVQACAQLELMTCRFHRFSWRGSNAVMRNGARHQLRLFEKRMVAQSVRHHLLIFRFTEIINSIFAPVILVQFCLSSGVLCITVYQMSASKSNGLKVIVLSLYLVSMLVEFFLYCWFGNEVTLKSLGFNIAVCEMDWTAMHVQTLKELLIIMVRSTSPIFLSCGPLIKLSLESFTNILKISYSAFNVLKQFD</sequence>
<keyword evidence="6 10" id="KW-1133">Transmembrane helix</keyword>
<keyword evidence="8 10" id="KW-0675">Receptor</keyword>
<name>A0A7M6UWM6_NASVI</name>
<dbReference type="EnsemblMetazoa" id="NM_001190588">
    <property type="protein sequence ID" value="NP_001177517"/>
    <property type="gene ID" value="GeneID_100463084"/>
</dbReference>
<evidence type="ECO:0000256" key="3">
    <source>
        <dbReference type="ARBA" id="ARBA00022606"/>
    </source>
</evidence>
<dbReference type="FunCoup" id="A0A7M6UWM6">
    <property type="interactions" value="137"/>
</dbReference>
<evidence type="ECO:0000256" key="1">
    <source>
        <dbReference type="ARBA" id="ARBA00004651"/>
    </source>
</evidence>
<keyword evidence="7 10" id="KW-0472">Membrane</keyword>
<proteinExistence type="inferred from homology"/>
<evidence type="ECO:0000256" key="5">
    <source>
        <dbReference type="ARBA" id="ARBA00022725"/>
    </source>
</evidence>
<organism evidence="11 12">
    <name type="scientific">Nasonia vitripennis</name>
    <name type="common">Parasitic wasp</name>
    <dbReference type="NCBI Taxonomy" id="7425"/>
    <lineage>
        <taxon>Eukaryota</taxon>
        <taxon>Metazoa</taxon>
        <taxon>Ecdysozoa</taxon>
        <taxon>Arthropoda</taxon>
        <taxon>Hexapoda</taxon>
        <taxon>Insecta</taxon>
        <taxon>Pterygota</taxon>
        <taxon>Neoptera</taxon>
        <taxon>Endopterygota</taxon>
        <taxon>Hymenoptera</taxon>
        <taxon>Apocrita</taxon>
        <taxon>Proctotrupomorpha</taxon>
        <taxon>Chalcidoidea</taxon>
        <taxon>Pteromalidae</taxon>
        <taxon>Pteromalinae</taxon>
        <taxon>Nasonia</taxon>
    </lineage>
</organism>
<keyword evidence="3 10" id="KW-0716">Sensory transduction</keyword>
<comment type="caution">
    <text evidence="10">Lacks conserved residue(s) required for the propagation of feature annotation.</text>
</comment>
<dbReference type="Proteomes" id="UP000002358">
    <property type="component" value="Chromosome 4"/>
</dbReference>
<feature type="transmembrane region" description="Helical" evidence="10">
    <location>
        <begin position="33"/>
        <end position="55"/>
    </location>
</feature>
<dbReference type="KEGG" id="nvi:100463084"/>
<dbReference type="GO" id="GO:0004984">
    <property type="term" value="F:olfactory receptor activity"/>
    <property type="evidence" value="ECO:0007669"/>
    <property type="project" value="InterPro"/>
</dbReference>
<evidence type="ECO:0000313" key="12">
    <source>
        <dbReference type="Proteomes" id="UP000002358"/>
    </source>
</evidence>
<evidence type="ECO:0000256" key="2">
    <source>
        <dbReference type="ARBA" id="ARBA00022475"/>
    </source>
</evidence>
<dbReference type="Pfam" id="PF02949">
    <property type="entry name" value="7tm_6"/>
    <property type="match status" value="1"/>
</dbReference>
<reference evidence="11" key="1">
    <citation type="submission" date="2021-01" db="UniProtKB">
        <authorList>
            <consortium name="EnsemblMetazoa"/>
        </authorList>
    </citation>
    <scope>IDENTIFICATION</scope>
</reference>
<dbReference type="AlphaFoldDB" id="A0A7M6UWM6"/>
<accession>A0A7M6UWM6</accession>
<evidence type="ECO:0000256" key="6">
    <source>
        <dbReference type="ARBA" id="ARBA00022989"/>
    </source>
</evidence>
<dbReference type="GO" id="GO:0005886">
    <property type="term" value="C:plasma membrane"/>
    <property type="evidence" value="ECO:0007669"/>
    <property type="project" value="UniProtKB-SubCell"/>
</dbReference>
<dbReference type="PANTHER" id="PTHR21137:SF35">
    <property type="entry name" value="ODORANT RECEPTOR 19A-RELATED"/>
    <property type="match status" value="1"/>
</dbReference>
<keyword evidence="2" id="KW-1003">Cell membrane</keyword>
<evidence type="ECO:0000256" key="10">
    <source>
        <dbReference type="RuleBase" id="RU351113"/>
    </source>
</evidence>